<feature type="signal peptide" evidence="2">
    <location>
        <begin position="1"/>
        <end position="21"/>
    </location>
</feature>
<dbReference type="RefSeq" id="WP_087616694.1">
    <property type="nucleotide sequence ID" value="NZ_JAFBEY010000001.1"/>
</dbReference>
<dbReference type="SUPFAM" id="SSF52266">
    <property type="entry name" value="SGNH hydrolase"/>
    <property type="match status" value="1"/>
</dbReference>
<dbReference type="InterPro" id="IPR013830">
    <property type="entry name" value="SGNH_hydro"/>
</dbReference>
<gene>
    <name evidence="4" type="ORF">CBM15_07205</name>
</gene>
<reference evidence="4 5" key="1">
    <citation type="journal article" date="2017" name="Int. J. Syst. Evol. Microbiol.">
        <title>Solibacillus kalamii sp. nov., isolated from a high-efficiency particulate arrestance filter system used in the International Space Station.</title>
        <authorList>
            <person name="Checinska Sielaff A."/>
            <person name="Kumar R.M."/>
            <person name="Pal D."/>
            <person name="Mayilraj S."/>
            <person name="Venkateswaran K."/>
        </authorList>
    </citation>
    <scope>NUCLEOTIDE SEQUENCE [LARGE SCALE GENOMIC DNA]</scope>
    <source>
        <strain evidence="4 5">ISSFR-015</strain>
    </source>
</reference>
<organism evidence="4 5">
    <name type="scientific">Solibacillus kalamii</name>
    <dbReference type="NCBI Taxonomy" id="1748298"/>
    <lineage>
        <taxon>Bacteria</taxon>
        <taxon>Bacillati</taxon>
        <taxon>Bacillota</taxon>
        <taxon>Bacilli</taxon>
        <taxon>Bacillales</taxon>
        <taxon>Caryophanaceae</taxon>
        <taxon>Solibacillus</taxon>
    </lineage>
</organism>
<dbReference type="PANTHER" id="PTHR30383:SF27">
    <property type="entry name" value="SPORE GERMINATION LIPASE LIPC"/>
    <property type="match status" value="1"/>
</dbReference>
<dbReference type="PANTHER" id="PTHR30383">
    <property type="entry name" value="THIOESTERASE 1/PROTEASE 1/LYSOPHOSPHOLIPASE L1"/>
    <property type="match status" value="1"/>
</dbReference>
<proteinExistence type="predicted"/>
<keyword evidence="5" id="KW-1185">Reference proteome</keyword>
<dbReference type="InterPro" id="IPR036514">
    <property type="entry name" value="SGNH_hydro_sf"/>
</dbReference>
<name>A0ABX3ZJ30_9BACL</name>
<evidence type="ECO:0000256" key="1">
    <source>
        <dbReference type="SAM" id="MobiDB-lite"/>
    </source>
</evidence>
<evidence type="ECO:0000313" key="4">
    <source>
        <dbReference type="EMBL" id="OUZ39438.1"/>
    </source>
</evidence>
<dbReference type="Pfam" id="PF13472">
    <property type="entry name" value="Lipase_GDSL_2"/>
    <property type="match status" value="1"/>
</dbReference>
<accession>A0ABX3ZJ30</accession>
<protein>
    <submittedName>
        <fullName evidence="4">Lysophospholipase</fullName>
    </submittedName>
</protein>
<feature type="chain" id="PRO_5045540123" evidence="2">
    <location>
        <begin position="22"/>
        <end position="303"/>
    </location>
</feature>
<dbReference type="Gene3D" id="3.40.50.1110">
    <property type="entry name" value="SGNH hydrolase"/>
    <property type="match status" value="1"/>
</dbReference>
<feature type="region of interest" description="Disordered" evidence="1">
    <location>
        <begin position="27"/>
        <end position="47"/>
    </location>
</feature>
<feature type="compositionally biased region" description="Polar residues" evidence="1">
    <location>
        <begin position="27"/>
        <end position="41"/>
    </location>
</feature>
<keyword evidence="2" id="KW-0732">Signal</keyword>
<sequence>MWRLLLTSLAVIFLSACSVTIDPQIEEAQQSDKSSGEQNDLSISETEAENEETINTSFFDIINDVFQLDWSDRKEENAQPVFYLALGDSLTRGVGDETQDYGYTIRLQQELEKWPMVEEVELDNRGKNGRRSNQLLNLLKHGHYDEELEKANLVTITLGGNDVMKIVKKNLFSMKKSMFDKELPKFAKRYEQVIAEIRKVNPEVPIILVGFYNPFSIVVDEITPFDPIISEWNDEIEKLAATDENACFVSVEDLFVSNEDMVYHVDFFHPNSTGYDRMTKRIIESMQQCDIEQMSDGLLGFEE</sequence>
<comment type="caution">
    <text evidence="4">The sequence shown here is derived from an EMBL/GenBank/DDBJ whole genome shotgun (WGS) entry which is preliminary data.</text>
</comment>
<evidence type="ECO:0000259" key="3">
    <source>
        <dbReference type="Pfam" id="PF13472"/>
    </source>
</evidence>
<dbReference type="Proteomes" id="UP000196594">
    <property type="component" value="Unassembled WGS sequence"/>
</dbReference>
<evidence type="ECO:0000256" key="2">
    <source>
        <dbReference type="SAM" id="SignalP"/>
    </source>
</evidence>
<feature type="domain" description="SGNH hydrolase-type esterase" evidence="3">
    <location>
        <begin position="85"/>
        <end position="277"/>
    </location>
</feature>
<dbReference type="PROSITE" id="PS51257">
    <property type="entry name" value="PROKAR_LIPOPROTEIN"/>
    <property type="match status" value="1"/>
</dbReference>
<dbReference type="InterPro" id="IPR051532">
    <property type="entry name" value="Ester_Hydrolysis_Enzymes"/>
</dbReference>
<dbReference type="EMBL" id="NHNT01000003">
    <property type="protein sequence ID" value="OUZ39438.1"/>
    <property type="molecule type" value="Genomic_DNA"/>
</dbReference>
<evidence type="ECO:0000313" key="5">
    <source>
        <dbReference type="Proteomes" id="UP000196594"/>
    </source>
</evidence>